<dbReference type="Proteomes" id="UP000887116">
    <property type="component" value="Unassembled WGS sequence"/>
</dbReference>
<gene>
    <name evidence="2" type="primary">AVEN_262571_1</name>
    <name evidence="2" type="ORF">TNCT_530681</name>
</gene>
<protein>
    <submittedName>
        <fullName evidence="2">Uncharacterized protein</fullName>
    </submittedName>
</protein>
<dbReference type="AlphaFoldDB" id="A0A8X6H3F5"/>
<dbReference type="EMBL" id="BMAO01027082">
    <property type="protein sequence ID" value="GFR14420.1"/>
    <property type="molecule type" value="Genomic_DNA"/>
</dbReference>
<comment type="caution">
    <text evidence="2">The sequence shown here is derived from an EMBL/GenBank/DDBJ whole genome shotgun (WGS) entry which is preliminary data.</text>
</comment>
<evidence type="ECO:0000313" key="3">
    <source>
        <dbReference type="Proteomes" id="UP000887116"/>
    </source>
</evidence>
<dbReference type="OrthoDB" id="6432280at2759"/>
<sequence>MATSDIERNTATSESGEKEDLMNLVGGDGPWQRWIFVVVVLCSIPDGCHNMAMSFYAPNIDHWCARPTDLNLSVQEWKDAALPPDDQHCSRTGRILPKEPITVLKKIKFNDDYLP</sequence>
<reference evidence="2" key="1">
    <citation type="submission" date="2020-07" db="EMBL/GenBank/DDBJ databases">
        <title>Multicomponent nature underlies the extraordinary mechanical properties of spider dragline silk.</title>
        <authorList>
            <person name="Kono N."/>
            <person name="Nakamura H."/>
            <person name="Mori M."/>
            <person name="Yoshida Y."/>
            <person name="Ohtoshi R."/>
            <person name="Malay A.D."/>
            <person name="Moran D.A.P."/>
            <person name="Tomita M."/>
            <person name="Numata K."/>
            <person name="Arakawa K."/>
        </authorList>
    </citation>
    <scope>NUCLEOTIDE SEQUENCE</scope>
</reference>
<organism evidence="2 3">
    <name type="scientific">Trichonephila clavata</name>
    <name type="common">Joro spider</name>
    <name type="synonym">Nephila clavata</name>
    <dbReference type="NCBI Taxonomy" id="2740835"/>
    <lineage>
        <taxon>Eukaryota</taxon>
        <taxon>Metazoa</taxon>
        <taxon>Ecdysozoa</taxon>
        <taxon>Arthropoda</taxon>
        <taxon>Chelicerata</taxon>
        <taxon>Arachnida</taxon>
        <taxon>Araneae</taxon>
        <taxon>Araneomorphae</taxon>
        <taxon>Entelegynae</taxon>
        <taxon>Araneoidea</taxon>
        <taxon>Nephilidae</taxon>
        <taxon>Trichonephila</taxon>
    </lineage>
</organism>
<keyword evidence="3" id="KW-1185">Reference proteome</keyword>
<proteinExistence type="predicted"/>
<name>A0A8X6H3F5_TRICU</name>
<evidence type="ECO:0000256" key="1">
    <source>
        <dbReference type="SAM" id="MobiDB-lite"/>
    </source>
</evidence>
<accession>A0A8X6H3F5</accession>
<feature type="region of interest" description="Disordered" evidence="1">
    <location>
        <begin position="1"/>
        <end position="22"/>
    </location>
</feature>
<evidence type="ECO:0000313" key="2">
    <source>
        <dbReference type="EMBL" id="GFR14420.1"/>
    </source>
</evidence>